<evidence type="ECO:0000256" key="2">
    <source>
        <dbReference type="ARBA" id="ARBA00009731"/>
    </source>
</evidence>
<keyword evidence="5" id="KW-0256">Endoplasmic reticulum</keyword>
<dbReference type="PANTHER" id="PTHR12154">
    <property type="entry name" value="GLYCOSYL TRANSFERASE-RELATED"/>
    <property type="match status" value="1"/>
</dbReference>
<sequence length="288" mass="32154">MLESMLKWVKAAQMTEEEGFAERSVNVGGMVVTLPPQVFECLAPETWKVIGVIILLVSLVLFQVVAFFVFFFVRDAVANAVKRLKGSQQGEGDGAEPHAVKTMVVLGSGGHTAEMLRVVKFLDLNKYKPRVYVVSQTDGMSAERALRFEREQRTSMEGENRPGSKMKEGKALPKVVNIPRSREVGQSYVTSVFTTSYSLFASVATVFREMPMLLLCNGPGTCLPVCLSLKLLRPWSSKIVFVESICRTRSLSLTGKIIYHLRVADTIFVQWPELCHAYPRTTYSGRVF</sequence>
<evidence type="ECO:0000256" key="3">
    <source>
        <dbReference type="ARBA" id="ARBA00017467"/>
    </source>
</evidence>
<dbReference type="PANTHER" id="PTHR12154:SF4">
    <property type="entry name" value="UDP-N-ACETYLGLUCOSAMINE TRANSFERASE SUBUNIT ALG14 HOMOLOG"/>
    <property type="match status" value="1"/>
</dbReference>
<evidence type="ECO:0000313" key="9">
    <source>
        <dbReference type="EMBL" id="QDZ25527.1"/>
    </source>
</evidence>
<keyword evidence="10" id="KW-1185">Reference proteome</keyword>
<dbReference type="Proteomes" id="UP000316726">
    <property type="component" value="Chromosome 17"/>
</dbReference>
<dbReference type="GO" id="GO:0043541">
    <property type="term" value="C:UDP-N-acetylglucosamine transferase complex"/>
    <property type="evidence" value="ECO:0007669"/>
    <property type="project" value="TreeGrafter"/>
</dbReference>
<reference evidence="9 10" key="1">
    <citation type="submission" date="2018-07" db="EMBL/GenBank/DDBJ databases">
        <title>The complete nuclear genome of the prasinophyte Chloropicon primus (CCMP1205).</title>
        <authorList>
            <person name="Pombert J.-F."/>
            <person name="Otis C."/>
            <person name="Turmel M."/>
            <person name="Lemieux C."/>
        </authorList>
    </citation>
    <scope>NUCLEOTIDE SEQUENCE [LARGE SCALE GENOMIC DNA]</scope>
    <source>
        <strain evidence="9 10">CCMP1205</strain>
    </source>
</reference>
<keyword evidence="7 8" id="KW-0472">Membrane</keyword>
<evidence type="ECO:0000256" key="8">
    <source>
        <dbReference type="SAM" id="Phobius"/>
    </source>
</evidence>
<name>A0A5B8MYA7_9CHLO</name>
<evidence type="ECO:0000313" key="10">
    <source>
        <dbReference type="Proteomes" id="UP000316726"/>
    </source>
</evidence>
<accession>A0A5B8MYA7</accession>
<gene>
    <name evidence="9" type="ORF">A3770_17p80450</name>
</gene>
<dbReference type="GO" id="GO:0006488">
    <property type="term" value="P:dolichol-linked oligosaccharide biosynthetic process"/>
    <property type="evidence" value="ECO:0007669"/>
    <property type="project" value="InterPro"/>
</dbReference>
<evidence type="ECO:0000256" key="1">
    <source>
        <dbReference type="ARBA" id="ARBA00004389"/>
    </source>
</evidence>
<evidence type="ECO:0000256" key="7">
    <source>
        <dbReference type="ARBA" id="ARBA00023136"/>
    </source>
</evidence>
<proteinExistence type="inferred from homology"/>
<evidence type="ECO:0000256" key="4">
    <source>
        <dbReference type="ARBA" id="ARBA00022692"/>
    </source>
</evidence>
<dbReference type="STRING" id="1764295.A0A5B8MYA7"/>
<dbReference type="EMBL" id="CP031050">
    <property type="protein sequence ID" value="QDZ25527.1"/>
    <property type="molecule type" value="Genomic_DNA"/>
</dbReference>
<dbReference type="GO" id="GO:0004577">
    <property type="term" value="F:N-acetylglucosaminyldiphosphodolichol N-acetylglucosaminyltransferase activity"/>
    <property type="evidence" value="ECO:0007669"/>
    <property type="project" value="TreeGrafter"/>
</dbReference>
<dbReference type="Gene3D" id="3.40.50.2000">
    <property type="entry name" value="Glycogen Phosphorylase B"/>
    <property type="match status" value="1"/>
</dbReference>
<keyword evidence="6 8" id="KW-1133">Transmembrane helix</keyword>
<evidence type="ECO:0000256" key="5">
    <source>
        <dbReference type="ARBA" id="ARBA00022824"/>
    </source>
</evidence>
<dbReference type="Pfam" id="PF08660">
    <property type="entry name" value="Alg14"/>
    <property type="match status" value="1"/>
</dbReference>
<protein>
    <recommendedName>
        <fullName evidence="3">UDP-N-acetylglucosamine transferase subunit ALG14</fullName>
    </recommendedName>
</protein>
<dbReference type="OrthoDB" id="17098at2759"/>
<feature type="transmembrane region" description="Helical" evidence="8">
    <location>
        <begin position="49"/>
        <end position="73"/>
    </location>
</feature>
<keyword evidence="4 8" id="KW-0812">Transmembrane</keyword>
<comment type="similarity">
    <text evidence="2">Belongs to the ALG14 family.</text>
</comment>
<organism evidence="9 10">
    <name type="scientific">Chloropicon primus</name>
    <dbReference type="NCBI Taxonomy" id="1764295"/>
    <lineage>
        <taxon>Eukaryota</taxon>
        <taxon>Viridiplantae</taxon>
        <taxon>Chlorophyta</taxon>
        <taxon>Chloropicophyceae</taxon>
        <taxon>Chloropicales</taxon>
        <taxon>Chloropicaceae</taxon>
        <taxon>Chloropicon</taxon>
    </lineage>
</organism>
<comment type="subcellular location">
    <subcellularLocation>
        <location evidence="1">Endoplasmic reticulum membrane</location>
        <topology evidence="1">Single-pass membrane protein</topology>
    </subcellularLocation>
</comment>
<dbReference type="AlphaFoldDB" id="A0A5B8MYA7"/>
<dbReference type="InterPro" id="IPR013969">
    <property type="entry name" value="Oligosacch_biosynth_Alg14"/>
</dbReference>
<evidence type="ECO:0000256" key="6">
    <source>
        <dbReference type="ARBA" id="ARBA00022989"/>
    </source>
</evidence>